<dbReference type="PANTHER" id="PTHR30349:SF64">
    <property type="entry name" value="PROPHAGE INTEGRASE INTD-RELATED"/>
    <property type="match status" value="1"/>
</dbReference>
<dbReference type="AlphaFoldDB" id="A0A0E3V5N7"/>
<dbReference type="PROSITE" id="PS51898">
    <property type="entry name" value="TYR_RECOMBINASE"/>
    <property type="match status" value="1"/>
</dbReference>
<dbReference type="HOGENOM" id="CLU_033139_7_0_10"/>
<dbReference type="PANTHER" id="PTHR30349">
    <property type="entry name" value="PHAGE INTEGRASE-RELATED"/>
    <property type="match status" value="1"/>
</dbReference>
<name>A0A0E3V5N7_9BACT</name>
<keyword evidence="3" id="KW-0233">DNA recombination</keyword>
<dbReference type="InterPro" id="IPR050090">
    <property type="entry name" value="Tyrosine_recombinase_XerCD"/>
</dbReference>
<dbReference type="Pfam" id="PF13102">
    <property type="entry name" value="Phage_int_SAM_5"/>
    <property type="match status" value="1"/>
</dbReference>
<proteinExistence type="inferred from homology"/>
<dbReference type="Gene3D" id="1.10.150.130">
    <property type="match status" value="1"/>
</dbReference>
<evidence type="ECO:0000256" key="3">
    <source>
        <dbReference type="ARBA" id="ARBA00023172"/>
    </source>
</evidence>
<dbReference type="GO" id="GO:0003677">
    <property type="term" value="F:DNA binding"/>
    <property type="evidence" value="ECO:0007669"/>
    <property type="project" value="UniProtKB-KW"/>
</dbReference>
<dbReference type="InterPro" id="IPR011010">
    <property type="entry name" value="DNA_brk_join_enz"/>
</dbReference>
<dbReference type="GO" id="GO:0015074">
    <property type="term" value="P:DNA integration"/>
    <property type="evidence" value="ECO:0007669"/>
    <property type="project" value="InterPro"/>
</dbReference>
<dbReference type="RefSeq" id="WP_046375377.1">
    <property type="nucleotide sequence ID" value="NZ_CP010429.1"/>
</dbReference>
<accession>A0A0E3V5N7</accession>
<evidence type="ECO:0000313" key="5">
    <source>
        <dbReference type="EMBL" id="AKD53786.1"/>
    </source>
</evidence>
<dbReference type="InterPro" id="IPR025269">
    <property type="entry name" value="SAM-like_dom"/>
</dbReference>
<dbReference type="Proteomes" id="UP000033054">
    <property type="component" value="Chromosome"/>
</dbReference>
<dbReference type="OrthoDB" id="1493636at2"/>
<organism evidence="5 6">
    <name type="scientific">Spirosoma radiotolerans</name>
    <dbReference type="NCBI Taxonomy" id="1379870"/>
    <lineage>
        <taxon>Bacteria</taxon>
        <taxon>Pseudomonadati</taxon>
        <taxon>Bacteroidota</taxon>
        <taxon>Cytophagia</taxon>
        <taxon>Cytophagales</taxon>
        <taxon>Cytophagaceae</taxon>
        <taxon>Spirosoma</taxon>
    </lineage>
</organism>
<keyword evidence="2" id="KW-0238">DNA-binding</keyword>
<protein>
    <submittedName>
        <fullName evidence="5">Tyrosine type site-specific recombinase</fullName>
    </submittedName>
</protein>
<dbReference type="SUPFAM" id="SSF56349">
    <property type="entry name" value="DNA breaking-rejoining enzymes"/>
    <property type="match status" value="1"/>
</dbReference>
<dbReference type="KEGG" id="srd:SD10_01585"/>
<reference evidence="5 6" key="1">
    <citation type="journal article" date="2014" name="Curr. Microbiol.">
        <title>Spirosoma radiotolerans sp. nov., a gamma-radiation-resistant bacterium isolated from gamma ray-irradiated soil.</title>
        <authorList>
            <person name="Lee J.J."/>
            <person name="Srinivasan S."/>
            <person name="Lim S."/>
            <person name="Joe M."/>
            <person name="Im S."/>
            <person name="Bae S.I."/>
            <person name="Park K.R."/>
            <person name="Han J.H."/>
            <person name="Park S.H."/>
            <person name="Joo B.M."/>
            <person name="Park S.J."/>
            <person name="Kim M.K."/>
        </authorList>
    </citation>
    <scope>NUCLEOTIDE SEQUENCE [LARGE SCALE GENOMIC DNA]</scope>
    <source>
        <strain evidence="5 6">DG5A</strain>
    </source>
</reference>
<evidence type="ECO:0000256" key="1">
    <source>
        <dbReference type="ARBA" id="ARBA00008857"/>
    </source>
</evidence>
<keyword evidence="6" id="KW-1185">Reference proteome</keyword>
<dbReference type="EMBL" id="CP010429">
    <property type="protein sequence ID" value="AKD53786.1"/>
    <property type="molecule type" value="Genomic_DNA"/>
</dbReference>
<dbReference type="Gene3D" id="1.10.443.10">
    <property type="entry name" value="Intergrase catalytic core"/>
    <property type="match status" value="1"/>
</dbReference>
<dbReference type="GO" id="GO:0006310">
    <property type="term" value="P:DNA recombination"/>
    <property type="evidence" value="ECO:0007669"/>
    <property type="project" value="UniProtKB-KW"/>
</dbReference>
<evidence type="ECO:0000259" key="4">
    <source>
        <dbReference type="PROSITE" id="PS51898"/>
    </source>
</evidence>
<gene>
    <name evidence="5" type="ORF">SD10_01585</name>
</gene>
<sequence length="419" mass="49334">MATTSFVLRDPDADEETKVHLIVRFHNQRLVYPTEKKIHPLYWNPNNQRVRETKQFPKYREFNNRFDEIEQAGKDAVDTLVESGIKRPTVDQVREKLLSILFPKEKNESISLLRFFDKHIETNRSIQKLNTLKVKQTTLNHLSNYAKARKKRVDFDTIDLDFYHDFTSYLSTDCGLFNNSVGKYIKTLKSVMNDAAEKDLHQNFAFKKKSFRTLADDTDSIYLTEEEINRLYELDLTKNPRLERVRDMFVIGCWVGLRYSDLAELRSEHFIKEEENNYIKIRTQKVYDDVYIPLHPVVESIIEKYRGQLPRVLSNQKANEYLKEIAKVAELNSPVVINRKRGNERISEVSEKWELVSTHTQRRSFATNLYLQGVPTITIRAITGHKTEKAFLSYIKVDSKQHAKLLKKHWNNQLISKTS</sequence>
<comment type="similarity">
    <text evidence="1">Belongs to the 'phage' integrase family.</text>
</comment>
<feature type="domain" description="Tyr recombinase" evidence="4">
    <location>
        <begin position="218"/>
        <end position="407"/>
    </location>
</feature>
<evidence type="ECO:0000313" key="6">
    <source>
        <dbReference type="Proteomes" id="UP000033054"/>
    </source>
</evidence>
<dbReference type="CDD" id="cd01185">
    <property type="entry name" value="INTN1_C_like"/>
    <property type="match status" value="1"/>
</dbReference>
<dbReference type="Pfam" id="PF00589">
    <property type="entry name" value="Phage_integrase"/>
    <property type="match status" value="1"/>
</dbReference>
<dbReference type="PATRIC" id="fig|1379870.5.peg.348"/>
<dbReference type="InterPro" id="IPR002104">
    <property type="entry name" value="Integrase_catalytic"/>
</dbReference>
<dbReference type="InterPro" id="IPR010998">
    <property type="entry name" value="Integrase_recombinase_N"/>
</dbReference>
<dbReference type="InterPro" id="IPR013762">
    <property type="entry name" value="Integrase-like_cat_sf"/>
</dbReference>
<evidence type="ECO:0000256" key="2">
    <source>
        <dbReference type="ARBA" id="ARBA00023125"/>
    </source>
</evidence>
<dbReference type="STRING" id="1379870.SD10_01585"/>